<reference evidence="13" key="1">
    <citation type="submission" date="2021-07" db="EMBL/GenBank/DDBJ databases">
        <title>Zhongshania sp. CAU 1632 isolated from seawater.</title>
        <authorList>
            <person name="Kim W."/>
        </authorList>
    </citation>
    <scope>NUCLEOTIDE SEQUENCE</scope>
    <source>
        <strain evidence="13">CAU 1632</strain>
    </source>
</reference>
<comment type="similarity">
    <text evidence="3">Belongs to the long-chain O-acyltransferase family.</text>
</comment>
<keyword evidence="14" id="KW-1185">Reference proteome</keyword>
<protein>
    <recommendedName>
        <fullName evidence="4">diacylglycerol O-acyltransferase</fullName>
        <ecNumber evidence="4">2.3.1.20</ecNumber>
    </recommendedName>
</protein>
<evidence type="ECO:0000256" key="5">
    <source>
        <dbReference type="ARBA" id="ARBA00022516"/>
    </source>
</evidence>
<evidence type="ECO:0000256" key="2">
    <source>
        <dbReference type="ARBA" id="ARBA00005189"/>
    </source>
</evidence>
<dbReference type="EC" id="2.3.1.20" evidence="4"/>
<evidence type="ECO:0000256" key="9">
    <source>
        <dbReference type="ARBA" id="ARBA00023315"/>
    </source>
</evidence>
<evidence type="ECO:0000256" key="1">
    <source>
        <dbReference type="ARBA" id="ARBA00004771"/>
    </source>
</evidence>
<dbReference type="PANTHER" id="PTHR31650:SF1">
    <property type="entry name" value="WAX ESTER SYNTHASE_DIACYLGLYCEROL ACYLTRANSFERASE 4-RELATED"/>
    <property type="match status" value="1"/>
</dbReference>
<proteinExistence type="inferred from homology"/>
<evidence type="ECO:0000259" key="11">
    <source>
        <dbReference type="Pfam" id="PF03007"/>
    </source>
</evidence>
<evidence type="ECO:0000313" key="14">
    <source>
        <dbReference type="Proteomes" id="UP001166291"/>
    </source>
</evidence>
<evidence type="ECO:0000259" key="12">
    <source>
        <dbReference type="Pfam" id="PF06974"/>
    </source>
</evidence>
<comment type="pathway">
    <text evidence="1">Glycerolipid metabolism; triacylglycerol biosynthesis.</text>
</comment>
<keyword evidence="5" id="KW-0444">Lipid biosynthesis</keyword>
<keyword evidence="7" id="KW-0319">Glycerol metabolism</keyword>
<dbReference type="InterPro" id="IPR009721">
    <property type="entry name" value="O-acyltransferase_WSD1_C"/>
</dbReference>
<evidence type="ECO:0000256" key="6">
    <source>
        <dbReference type="ARBA" id="ARBA00022679"/>
    </source>
</evidence>
<dbReference type="NCBIfam" id="TIGR02946">
    <property type="entry name" value="acyl_WS_DGAT"/>
    <property type="match status" value="1"/>
</dbReference>
<comment type="catalytic activity">
    <reaction evidence="10">
        <text>an acyl-CoA + a 1,2-diacyl-sn-glycerol = a triacyl-sn-glycerol + CoA</text>
        <dbReference type="Rhea" id="RHEA:10868"/>
        <dbReference type="ChEBI" id="CHEBI:17815"/>
        <dbReference type="ChEBI" id="CHEBI:57287"/>
        <dbReference type="ChEBI" id="CHEBI:58342"/>
        <dbReference type="ChEBI" id="CHEBI:64615"/>
        <dbReference type="EC" id="2.3.1.20"/>
    </reaction>
</comment>
<name>A0ABS6VW18_9GAMM</name>
<dbReference type="InterPro" id="IPR004255">
    <property type="entry name" value="O-acyltransferase_WSD1_N"/>
</dbReference>
<dbReference type="Pfam" id="PF03007">
    <property type="entry name" value="WS_DGAT_cat"/>
    <property type="match status" value="1"/>
</dbReference>
<gene>
    <name evidence="13" type="ORF">KXJ70_17095</name>
</gene>
<dbReference type="RefSeq" id="WP_219044764.1">
    <property type="nucleotide sequence ID" value="NZ_JAHWDQ010000006.1"/>
</dbReference>
<evidence type="ECO:0000256" key="10">
    <source>
        <dbReference type="ARBA" id="ARBA00048109"/>
    </source>
</evidence>
<accession>A0ABS6VW18</accession>
<evidence type="ECO:0000313" key="13">
    <source>
        <dbReference type="EMBL" id="MBW2942517.1"/>
    </source>
</evidence>
<dbReference type="PANTHER" id="PTHR31650">
    <property type="entry name" value="O-ACYLTRANSFERASE (WSD1-LIKE) FAMILY PROTEIN"/>
    <property type="match status" value="1"/>
</dbReference>
<comment type="pathway">
    <text evidence="2">Lipid metabolism.</text>
</comment>
<comment type="caution">
    <text evidence="13">The sequence shown here is derived from an EMBL/GenBank/DDBJ whole genome shotgun (WGS) entry which is preliminary data.</text>
</comment>
<evidence type="ECO:0000256" key="8">
    <source>
        <dbReference type="ARBA" id="ARBA00023098"/>
    </source>
</evidence>
<feature type="domain" description="O-acyltransferase WSD1-like N-terminal" evidence="11">
    <location>
        <begin position="6"/>
        <end position="269"/>
    </location>
</feature>
<dbReference type="Pfam" id="PF06974">
    <property type="entry name" value="WS_DGAT_C"/>
    <property type="match status" value="1"/>
</dbReference>
<evidence type="ECO:0000256" key="4">
    <source>
        <dbReference type="ARBA" id="ARBA00013244"/>
    </source>
</evidence>
<sequence length="463" mass="51581">MDRISLIDDTFLRLETRRQPFHIGMLMLFDPGEKAPQDFVMKLSEKLRKSTEMQEPFNRHLVQKNGLHYWEEDTDFDLEHHFAHIALPKPGRIRELLATVSRIHGGHLDRAYPLWRIYLIEGIEDGRFAVYMKIHHSLVDGIAGIKMLISSMSSNKRESTKLPPFWENGISNSKAQHLPVPTPTAKGLSAISKLSKNGLRSIPPVYREIRSNIADIWKGNPDFVFGGQAPRCSLNQSVSATRRFAAQSYSTPRMRAVGKAFDASINDVALAMCGAALRQYLADLDDLPLQPLVAAVPVSVRREDSTSAGNEVAFTLCHLATHLKDPAERIVAIKACMDYNKKHIRNLSPTQTLTTAAVKLIPGAINAIFNVNPNKTLGNLVISHVPGPKEDLYWQGAKLSGLYPLSLLTDGAALNITLISRHDTVDFGLIACRKSVPHVQRILKYLEDGLVELEEAVKNRNAP</sequence>
<dbReference type="EMBL" id="JAHWDQ010000006">
    <property type="protein sequence ID" value="MBW2942517.1"/>
    <property type="molecule type" value="Genomic_DNA"/>
</dbReference>
<feature type="domain" description="O-acyltransferase WSD1 C-terminal" evidence="12">
    <location>
        <begin position="309"/>
        <end position="453"/>
    </location>
</feature>
<dbReference type="Proteomes" id="UP001166291">
    <property type="component" value="Unassembled WGS sequence"/>
</dbReference>
<keyword evidence="6" id="KW-0808">Transferase</keyword>
<organism evidence="13 14">
    <name type="scientific">Zhongshania aquimaris</name>
    <dbReference type="NCBI Taxonomy" id="2857107"/>
    <lineage>
        <taxon>Bacteria</taxon>
        <taxon>Pseudomonadati</taxon>
        <taxon>Pseudomonadota</taxon>
        <taxon>Gammaproteobacteria</taxon>
        <taxon>Cellvibrionales</taxon>
        <taxon>Spongiibacteraceae</taxon>
        <taxon>Zhongshania</taxon>
    </lineage>
</organism>
<evidence type="ECO:0000256" key="3">
    <source>
        <dbReference type="ARBA" id="ARBA00009587"/>
    </source>
</evidence>
<keyword evidence="9" id="KW-0012">Acyltransferase</keyword>
<keyword evidence="8" id="KW-0443">Lipid metabolism</keyword>
<dbReference type="InterPro" id="IPR045034">
    <property type="entry name" value="O-acyltransferase_WSD1-like"/>
</dbReference>
<evidence type="ECO:0000256" key="7">
    <source>
        <dbReference type="ARBA" id="ARBA00022798"/>
    </source>
</evidence>
<dbReference type="InterPro" id="IPR014292">
    <property type="entry name" value="Acyl_transf_WS/DGAT"/>
</dbReference>